<dbReference type="Gene3D" id="3.30.530.20">
    <property type="match status" value="1"/>
</dbReference>
<gene>
    <name evidence="1" type="ORF">E3O19_07750</name>
</gene>
<protein>
    <submittedName>
        <fullName evidence="1">Polyketide cyclase</fullName>
    </submittedName>
</protein>
<dbReference type="OrthoDB" id="9810827at2"/>
<accession>A0A4R8WWY1</accession>
<proteinExistence type="predicted"/>
<dbReference type="InterPro" id="IPR023393">
    <property type="entry name" value="START-like_dom_sf"/>
</dbReference>
<comment type="caution">
    <text evidence="1">The sequence shown here is derived from an EMBL/GenBank/DDBJ whole genome shotgun (WGS) entry which is preliminary data.</text>
</comment>
<evidence type="ECO:0000313" key="1">
    <source>
        <dbReference type="EMBL" id="TFC16261.1"/>
    </source>
</evidence>
<name>A0A4R8WWY1_9MICO</name>
<keyword evidence="2" id="KW-1185">Reference proteome</keyword>
<sequence>MWTTDYSDSTSAGPAAVWASLTALHSGTPLGPHSDTFELHGPFAVGTTLTITPQGQDPMQSTIVELKVDEVYADQTVHGELMLTFRHQLTRLDDGGTRVTHTLEISGPGADEVGPDLGPQISGDFPVTMGELIVASEARTVAGISR</sequence>
<dbReference type="AlphaFoldDB" id="A0A4R8WWY1"/>
<dbReference type="SUPFAM" id="SSF55961">
    <property type="entry name" value="Bet v1-like"/>
    <property type="match status" value="1"/>
</dbReference>
<dbReference type="Proteomes" id="UP000298412">
    <property type="component" value="Unassembled WGS sequence"/>
</dbReference>
<evidence type="ECO:0000313" key="2">
    <source>
        <dbReference type="Proteomes" id="UP000298412"/>
    </source>
</evidence>
<dbReference type="RefSeq" id="WP_134566750.1">
    <property type="nucleotide sequence ID" value="NZ_SOFP01000042.1"/>
</dbReference>
<organism evidence="1 2">
    <name type="scientific">Cryobacterium algoritolerans</name>
    <dbReference type="NCBI Taxonomy" id="1259184"/>
    <lineage>
        <taxon>Bacteria</taxon>
        <taxon>Bacillati</taxon>
        <taxon>Actinomycetota</taxon>
        <taxon>Actinomycetes</taxon>
        <taxon>Micrococcales</taxon>
        <taxon>Microbacteriaceae</taxon>
        <taxon>Cryobacterium</taxon>
    </lineage>
</organism>
<reference evidence="1 2" key="1">
    <citation type="submission" date="2019-03" db="EMBL/GenBank/DDBJ databases">
        <title>Genomics of glacier-inhabiting Cryobacterium strains.</title>
        <authorList>
            <person name="Liu Q."/>
            <person name="Xin Y.-H."/>
        </authorList>
    </citation>
    <scope>NUCLEOTIDE SEQUENCE [LARGE SCALE GENOMIC DNA]</scope>
    <source>
        <strain evidence="1 2">MDT1-3</strain>
    </source>
</reference>
<dbReference type="EMBL" id="SOFP01000042">
    <property type="protein sequence ID" value="TFC16261.1"/>
    <property type="molecule type" value="Genomic_DNA"/>
</dbReference>